<dbReference type="Proteomes" id="UP000061839">
    <property type="component" value="Chromosome"/>
</dbReference>
<proteinExistence type="predicted"/>
<evidence type="ECO:0000256" key="1">
    <source>
        <dbReference type="ARBA" id="ARBA00022679"/>
    </source>
</evidence>
<sequence>MAENCEVLFIGGRSGVGKSSVAFEMHHQLSQQEIKHAVIEGDNLDLAFPVPWEHRLAERNLRVQWSNYLELGYQRLIYTNTVSVLETDVLAEAMGGTPRVTGVLLTAGDDTVSARLAQRTSGAELLAEELVRSSAASQQLASRVPSWVHRIDTDGRKTAEIAAEILQLLDWH</sequence>
<protein>
    <recommendedName>
        <fullName evidence="2">APS kinase domain-containing protein</fullName>
    </recommendedName>
</protein>
<organism evidence="3 4">
    <name type="scientific">Psychromicrobium lacuslunae</name>
    <dbReference type="NCBI Taxonomy" id="1618207"/>
    <lineage>
        <taxon>Bacteria</taxon>
        <taxon>Bacillati</taxon>
        <taxon>Actinomycetota</taxon>
        <taxon>Actinomycetes</taxon>
        <taxon>Micrococcales</taxon>
        <taxon>Micrococcaceae</taxon>
        <taxon>Psychromicrobium</taxon>
    </lineage>
</organism>
<dbReference type="PATRIC" id="fig|1618207.4.peg.2099"/>
<keyword evidence="1" id="KW-0808">Transferase</keyword>
<evidence type="ECO:0000259" key="2">
    <source>
        <dbReference type="Pfam" id="PF01583"/>
    </source>
</evidence>
<dbReference type="Gene3D" id="3.40.50.300">
    <property type="entry name" value="P-loop containing nucleotide triphosphate hydrolases"/>
    <property type="match status" value="1"/>
</dbReference>
<evidence type="ECO:0000313" key="3">
    <source>
        <dbReference type="EMBL" id="AJT41815.1"/>
    </source>
</evidence>
<dbReference type="EMBL" id="CP011005">
    <property type="protein sequence ID" value="AJT41815.1"/>
    <property type="molecule type" value="Genomic_DNA"/>
</dbReference>
<keyword evidence="4" id="KW-1185">Reference proteome</keyword>
<dbReference type="KEGG" id="ari:UM93_10345"/>
<dbReference type="OrthoDB" id="7889077at2"/>
<dbReference type="InterPro" id="IPR027417">
    <property type="entry name" value="P-loop_NTPase"/>
</dbReference>
<dbReference type="AlphaFoldDB" id="A0A0D4C081"/>
<evidence type="ECO:0000313" key="4">
    <source>
        <dbReference type="Proteomes" id="UP000061839"/>
    </source>
</evidence>
<dbReference type="SUPFAM" id="SSF52540">
    <property type="entry name" value="P-loop containing nucleoside triphosphate hydrolases"/>
    <property type="match status" value="1"/>
</dbReference>
<reference evidence="3 4" key="1">
    <citation type="journal article" date="2015" name="Genome Announc.">
        <title>Complete Genome Sequencing of Protease-Producing Novel Arthrobacter sp. Strain IHBB 11108 Using PacBio Single-Molecule Real-Time Sequencing Technology.</title>
        <authorList>
            <person name="Kiran S."/>
            <person name="Swarnkar M.K."/>
            <person name="Pal M."/>
            <person name="Thakur R."/>
            <person name="Tewari R."/>
            <person name="Singh A.K."/>
            <person name="Gulati A."/>
        </authorList>
    </citation>
    <scope>NUCLEOTIDE SEQUENCE [LARGE SCALE GENOMIC DNA]</scope>
    <source>
        <strain evidence="3 4">IHBB 11108</strain>
    </source>
</reference>
<gene>
    <name evidence="3" type="ORF">UM93_10345</name>
</gene>
<dbReference type="HOGENOM" id="CLU_103816_0_0_11"/>
<dbReference type="STRING" id="1618207.UM93_10345"/>
<name>A0A0D4C081_9MICC</name>
<dbReference type="Pfam" id="PF01583">
    <property type="entry name" value="APS_kinase"/>
    <property type="match status" value="1"/>
</dbReference>
<dbReference type="InterPro" id="IPR059117">
    <property type="entry name" value="APS_kinase_dom"/>
</dbReference>
<feature type="domain" description="APS kinase" evidence="2">
    <location>
        <begin position="7"/>
        <end position="44"/>
    </location>
</feature>
<accession>A0A0D4C081</accession>
<dbReference type="RefSeq" id="WP_045075429.1">
    <property type="nucleotide sequence ID" value="NZ_CP011005.1"/>
</dbReference>